<feature type="domain" description="HTH CENPB-type" evidence="2">
    <location>
        <begin position="46"/>
        <end position="113"/>
    </location>
</feature>
<organism evidence="3 4">
    <name type="scientific">Lepidopterella palustris CBS 459.81</name>
    <dbReference type="NCBI Taxonomy" id="1314670"/>
    <lineage>
        <taxon>Eukaryota</taxon>
        <taxon>Fungi</taxon>
        <taxon>Dikarya</taxon>
        <taxon>Ascomycota</taxon>
        <taxon>Pezizomycotina</taxon>
        <taxon>Dothideomycetes</taxon>
        <taxon>Pleosporomycetidae</taxon>
        <taxon>Mytilinidiales</taxon>
        <taxon>Argynnaceae</taxon>
        <taxon>Lepidopterella</taxon>
    </lineage>
</organism>
<gene>
    <name evidence="3" type="ORF">K432DRAFT_340754</name>
</gene>
<dbReference type="PROSITE" id="PS51253">
    <property type="entry name" value="HTH_CENPB"/>
    <property type="match status" value="1"/>
</dbReference>
<name>A0A8E2DWK3_9PEZI</name>
<dbReference type="Pfam" id="PF03221">
    <property type="entry name" value="HTH_Tnp_Tc5"/>
    <property type="match status" value="1"/>
</dbReference>
<accession>A0A8E2DWK3</accession>
<proteinExistence type="predicted"/>
<evidence type="ECO:0000259" key="2">
    <source>
        <dbReference type="PROSITE" id="PS51253"/>
    </source>
</evidence>
<feature type="non-terminal residue" evidence="3">
    <location>
        <position position="113"/>
    </location>
</feature>
<dbReference type="EMBL" id="KV746002">
    <property type="protein sequence ID" value="OCK73072.1"/>
    <property type="molecule type" value="Genomic_DNA"/>
</dbReference>
<evidence type="ECO:0000313" key="3">
    <source>
        <dbReference type="EMBL" id="OCK73072.1"/>
    </source>
</evidence>
<reference evidence="3 4" key="1">
    <citation type="journal article" date="2016" name="Nat. Commun.">
        <title>Ectomycorrhizal ecology is imprinted in the genome of the dominant symbiotic fungus Cenococcum geophilum.</title>
        <authorList>
            <consortium name="DOE Joint Genome Institute"/>
            <person name="Peter M."/>
            <person name="Kohler A."/>
            <person name="Ohm R.A."/>
            <person name="Kuo A."/>
            <person name="Krutzmann J."/>
            <person name="Morin E."/>
            <person name="Arend M."/>
            <person name="Barry K.W."/>
            <person name="Binder M."/>
            <person name="Choi C."/>
            <person name="Clum A."/>
            <person name="Copeland A."/>
            <person name="Grisel N."/>
            <person name="Haridas S."/>
            <person name="Kipfer T."/>
            <person name="LaButti K."/>
            <person name="Lindquist E."/>
            <person name="Lipzen A."/>
            <person name="Maire R."/>
            <person name="Meier B."/>
            <person name="Mihaltcheva S."/>
            <person name="Molinier V."/>
            <person name="Murat C."/>
            <person name="Poggeler S."/>
            <person name="Quandt C.A."/>
            <person name="Sperisen C."/>
            <person name="Tritt A."/>
            <person name="Tisserant E."/>
            <person name="Crous P.W."/>
            <person name="Henrissat B."/>
            <person name="Nehls U."/>
            <person name="Egli S."/>
            <person name="Spatafora J.W."/>
            <person name="Grigoriev I.V."/>
            <person name="Martin F.M."/>
        </authorList>
    </citation>
    <scope>NUCLEOTIDE SEQUENCE [LARGE SCALE GENOMIC DNA]</scope>
    <source>
        <strain evidence="3 4">CBS 459.81</strain>
    </source>
</reference>
<dbReference type="AlphaFoldDB" id="A0A8E2DWK3"/>
<dbReference type="GO" id="GO:0003677">
    <property type="term" value="F:DNA binding"/>
    <property type="evidence" value="ECO:0007669"/>
    <property type="project" value="UniProtKB-KW"/>
</dbReference>
<keyword evidence="1" id="KW-0238">DNA-binding</keyword>
<protein>
    <recommendedName>
        <fullName evidence="2">HTH CENPB-type domain-containing protein</fullName>
    </recommendedName>
</protein>
<sequence length="113" mass="12945">MDLATQVLAEGLPPGLPKTYVAQAKWGQVPYSTLYHRAHGRPSKKDKAIRQQYLNPSEEKALVKYLLRMRDLGFPVRIKYLPSLAFIIARQRSTTGRTIKPPGKNWPKAFQQR</sequence>
<dbReference type="OrthoDB" id="3926909at2759"/>
<evidence type="ECO:0000313" key="4">
    <source>
        <dbReference type="Proteomes" id="UP000250266"/>
    </source>
</evidence>
<dbReference type="InterPro" id="IPR006600">
    <property type="entry name" value="HTH_CenpB_DNA-bd_dom"/>
</dbReference>
<keyword evidence="4" id="KW-1185">Reference proteome</keyword>
<evidence type="ECO:0000256" key="1">
    <source>
        <dbReference type="ARBA" id="ARBA00023125"/>
    </source>
</evidence>
<dbReference type="Proteomes" id="UP000250266">
    <property type="component" value="Unassembled WGS sequence"/>
</dbReference>